<dbReference type="InterPro" id="IPR043708">
    <property type="entry name" value="DUF5648"/>
</dbReference>
<proteinExistence type="predicted"/>
<feature type="signal peptide" evidence="1">
    <location>
        <begin position="1"/>
        <end position="35"/>
    </location>
</feature>
<dbReference type="Proteomes" id="UP000182975">
    <property type="component" value="Unassembled WGS sequence"/>
</dbReference>
<gene>
    <name evidence="3" type="ORF">SAMN02910314_00775</name>
</gene>
<reference evidence="4" key="1">
    <citation type="submission" date="2016-10" db="EMBL/GenBank/DDBJ databases">
        <authorList>
            <person name="Varghese N."/>
        </authorList>
    </citation>
    <scope>NUCLEOTIDE SEQUENCE [LARGE SCALE GENOMIC DNA]</scope>
    <source>
        <strain evidence="4">DSM 21843</strain>
    </source>
</reference>
<evidence type="ECO:0000313" key="4">
    <source>
        <dbReference type="Proteomes" id="UP000182975"/>
    </source>
</evidence>
<keyword evidence="1" id="KW-0732">Signal</keyword>
<evidence type="ECO:0000259" key="2">
    <source>
        <dbReference type="Pfam" id="PF18885"/>
    </source>
</evidence>
<dbReference type="InterPro" id="IPR008930">
    <property type="entry name" value="Terpenoid_cyclase/PrenylTrfase"/>
</dbReference>
<name>A0A1H8RDG1_9ACTN</name>
<dbReference type="AlphaFoldDB" id="A0A1H8RDG1"/>
<accession>A0A1H8RDG1</accession>
<evidence type="ECO:0000313" key="3">
    <source>
        <dbReference type="EMBL" id="SEO64450.1"/>
    </source>
</evidence>
<dbReference type="Pfam" id="PF18885">
    <property type="entry name" value="DUF5648"/>
    <property type="match status" value="1"/>
</dbReference>
<evidence type="ECO:0000256" key="1">
    <source>
        <dbReference type="SAM" id="SignalP"/>
    </source>
</evidence>
<dbReference type="RefSeq" id="WP_205630840.1">
    <property type="nucleotide sequence ID" value="NZ_CP011402.1"/>
</dbReference>
<sequence length="487" mass="52351">MEGKLSRHALFGAFFAVALACSALFGFSAVPQAYADDSTQLVAQGSVAANLPDAEKQATLLNNLIERFAATGGDEAITNDTYYAALAQNVLGLHINIDVESIEKSVVEYLEGTPEDKISAGTLAKYITAMHAGGVDCDSMEYGGETYNLIDRMNTAMGESSLGIYNAVCILPVYTFGYDMSGAKYTDDEFTQAILNAQQANGLFGSEYAGTLYTDVTTSSQALFALELVRDDNAAVATAAQKCIDAITGLQQADGSFNYEPDEVYASTHVDSTALAVVALTAWGVDVTSATYTTANGSTPLGFLIASANSNLDIMVDPNIYNEPMSASSTLLALATIDAKGTAGASVNPLDVKYSMFRLYNPNSGEHFYTKSPSERENVVKAGWTYEGCGWVSPDSSSAPVYRLYNPNGGDHHYTVSVEERDWLVGLGWRYEGIGWYSDTNETIPVYRQYNPNADTGSHNFTTSAEERDGLVALGWHDESIAWYAVK</sequence>
<dbReference type="PROSITE" id="PS51257">
    <property type="entry name" value="PROKAR_LIPOPROTEIN"/>
    <property type="match status" value="1"/>
</dbReference>
<dbReference type="EMBL" id="FOEC01000003">
    <property type="protein sequence ID" value="SEO64450.1"/>
    <property type="molecule type" value="Genomic_DNA"/>
</dbReference>
<feature type="chain" id="PRO_5010263905" description="DUF5648 domain-containing protein" evidence="1">
    <location>
        <begin position="36"/>
        <end position="487"/>
    </location>
</feature>
<keyword evidence="4" id="KW-1185">Reference proteome</keyword>
<feature type="domain" description="DUF5648" evidence="2">
    <location>
        <begin position="356"/>
        <end position="486"/>
    </location>
</feature>
<dbReference type="Gene3D" id="1.50.10.20">
    <property type="match status" value="1"/>
</dbReference>
<protein>
    <recommendedName>
        <fullName evidence="2">DUF5648 domain-containing protein</fullName>
    </recommendedName>
</protein>
<organism evidence="3 4">
    <name type="scientific">Denitrobacterium detoxificans</name>
    <dbReference type="NCBI Taxonomy" id="79604"/>
    <lineage>
        <taxon>Bacteria</taxon>
        <taxon>Bacillati</taxon>
        <taxon>Actinomycetota</taxon>
        <taxon>Coriobacteriia</taxon>
        <taxon>Eggerthellales</taxon>
        <taxon>Eggerthellaceae</taxon>
        <taxon>Denitrobacterium</taxon>
    </lineage>
</organism>
<dbReference type="SUPFAM" id="SSF48239">
    <property type="entry name" value="Terpenoid cyclases/Protein prenyltransferases"/>
    <property type="match status" value="1"/>
</dbReference>